<accession>A0A1R1XHP1</accession>
<evidence type="ECO:0000256" key="1">
    <source>
        <dbReference type="SAM" id="MobiDB-lite"/>
    </source>
</evidence>
<name>A0A1R1XHP1_9FUNG</name>
<feature type="compositionally biased region" description="Basic residues" evidence="1">
    <location>
        <begin position="259"/>
        <end position="271"/>
    </location>
</feature>
<dbReference type="EMBL" id="LSSN01003186">
    <property type="protein sequence ID" value="OMJ14141.1"/>
    <property type="molecule type" value="Genomic_DNA"/>
</dbReference>
<keyword evidence="3" id="KW-1185">Reference proteome</keyword>
<feature type="compositionally biased region" description="Polar residues" evidence="1">
    <location>
        <begin position="243"/>
        <end position="258"/>
    </location>
</feature>
<proteinExistence type="predicted"/>
<reference evidence="2 3" key="1">
    <citation type="submission" date="2017-01" db="EMBL/GenBank/DDBJ databases">
        <authorList>
            <person name="Mah S.A."/>
            <person name="Swanson W.J."/>
            <person name="Moy G.W."/>
            <person name="Vacquier V.D."/>
        </authorList>
    </citation>
    <scope>NUCLEOTIDE SEQUENCE [LARGE SCALE GENOMIC DNA]</scope>
    <source>
        <strain evidence="2 3">GSMNP</strain>
    </source>
</reference>
<feature type="region of interest" description="Disordered" evidence="1">
    <location>
        <begin position="243"/>
        <end position="271"/>
    </location>
</feature>
<dbReference type="AlphaFoldDB" id="A0A1R1XHP1"/>
<dbReference type="Proteomes" id="UP000187283">
    <property type="component" value="Unassembled WGS sequence"/>
</dbReference>
<evidence type="ECO:0000313" key="2">
    <source>
        <dbReference type="EMBL" id="OMJ14141.1"/>
    </source>
</evidence>
<protein>
    <submittedName>
        <fullName evidence="2">Uncharacterized protein</fullName>
    </submittedName>
</protein>
<gene>
    <name evidence="2" type="ORF">AYI70_g8063</name>
</gene>
<evidence type="ECO:0000313" key="3">
    <source>
        <dbReference type="Proteomes" id="UP000187283"/>
    </source>
</evidence>
<sequence length="271" mass="30778">MMDQENTNQVPVIQETVKELTEMVIKLLNEKKRNPEPEDPYVATRVPFTDLAVYPELTEALPLIEEDFFRTPLTDEERKEVIHFCPRSSSMNYHPPPLNESASSAVKKADACLHGIEIALAQATRPIYHCVQRIIHDNLQANSEDPHILFFNTMRVHLADIAASLTQGRLDNLHKGLELPGILQQLIEPETKPLMDQEKLDALTASKKPEKRCIVRKPFHGHQQYGTQNSISNKISQMQITEAATTPDTVNNPPTQYNFRRRGRGRGRGSQ</sequence>
<organism evidence="2 3">
    <name type="scientific">Smittium culicis</name>
    <dbReference type="NCBI Taxonomy" id="133412"/>
    <lineage>
        <taxon>Eukaryota</taxon>
        <taxon>Fungi</taxon>
        <taxon>Fungi incertae sedis</taxon>
        <taxon>Zoopagomycota</taxon>
        <taxon>Kickxellomycotina</taxon>
        <taxon>Harpellomycetes</taxon>
        <taxon>Harpellales</taxon>
        <taxon>Legeriomycetaceae</taxon>
        <taxon>Smittium</taxon>
    </lineage>
</organism>
<comment type="caution">
    <text evidence="2">The sequence shown here is derived from an EMBL/GenBank/DDBJ whole genome shotgun (WGS) entry which is preliminary data.</text>
</comment>
<dbReference type="OrthoDB" id="5545891at2759"/>